<dbReference type="SUPFAM" id="SSF52540">
    <property type="entry name" value="P-loop containing nucleoside triphosphate hydrolases"/>
    <property type="match status" value="1"/>
</dbReference>
<evidence type="ECO:0000256" key="6">
    <source>
        <dbReference type="ARBA" id="ARBA00023141"/>
    </source>
</evidence>
<dbReference type="HAMAP" id="MF_00109">
    <property type="entry name" value="Shikimate_kinase"/>
    <property type="match status" value="1"/>
</dbReference>
<dbReference type="InterPro" id="IPR027417">
    <property type="entry name" value="P-loop_NTPase"/>
</dbReference>
<feature type="binding site" evidence="7">
    <location>
        <position position="57"/>
    </location>
    <ligand>
        <name>substrate</name>
    </ligand>
</feature>
<keyword evidence="1 7" id="KW-0028">Amino-acid biosynthesis</keyword>
<keyword evidence="9" id="KW-1185">Reference proteome</keyword>
<accession>A0A7Y8Y5C2</accession>
<dbReference type="UniPathway" id="UPA00053">
    <property type="reaction ID" value="UER00088"/>
</dbReference>
<comment type="function">
    <text evidence="7">Catalyzes the specific phosphorylation of the 3-hydroxyl group of shikimic acid using ATP as a cosubstrate.</text>
</comment>
<dbReference type="GO" id="GO:0009073">
    <property type="term" value="P:aromatic amino acid family biosynthetic process"/>
    <property type="evidence" value="ECO:0007669"/>
    <property type="project" value="UniProtKB-KW"/>
</dbReference>
<evidence type="ECO:0000256" key="5">
    <source>
        <dbReference type="ARBA" id="ARBA00022840"/>
    </source>
</evidence>
<feature type="binding site" evidence="7">
    <location>
        <position position="120"/>
    </location>
    <ligand>
        <name>ATP</name>
        <dbReference type="ChEBI" id="CHEBI:30616"/>
    </ligand>
</feature>
<dbReference type="CDD" id="cd00464">
    <property type="entry name" value="SK"/>
    <property type="match status" value="1"/>
</dbReference>
<evidence type="ECO:0000256" key="3">
    <source>
        <dbReference type="ARBA" id="ARBA00022741"/>
    </source>
</evidence>
<dbReference type="Gene3D" id="3.40.50.300">
    <property type="entry name" value="P-loop containing nucleotide triphosphate hydrolases"/>
    <property type="match status" value="1"/>
</dbReference>
<comment type="similarity">
    <text evidence="7">Belongs to the shikimate kinase family.</text>
</comment>
<evidence type="ECO:0000313" key="8">
    <source>
        <dbReference type="EMBL" id="NYA72697.1"/>
    </source>
</evidence>
<dbReference type="GO" id="GO:0000287">
    <property type="term" value="F:magnesium ion binding"/>
    <property type="evidence" value="ECO:0007669"/>
    <property type="project" value="UniProtKB-UniRule"/>
</dbReference>
<dbReference type="AlphaFoldDB" id="A0A7Y8Y5C2"/>
<keyword evidence="6 7" id="KW-0057">Aromatic amino acid biosynthesis</keyword>
<comment type="caution">
    <text evidence="8">The sequence shown here is derived from an EMBL/GenBank/DDBJ whole genome shotgun (WGS) entry which is preliminary data.</text>
</comment>
<dbReference type="InterPro" id="IPR031322">
    <property type="entry name" value="Shikimate/glucono_kinase"/>
</dbReference>
<protein>
    <recommendedName>
        <fullName evidence="7">Shikimate kinase</fullName>
        <shortName evidence="7">SK</shortName>
        <ecNumber evidence="7">2.7.1.71</ecNumber>
    </recommendedName>
</protein>
<keyword evidence="3 7" id="KW-0547">Nucleotide-binding</keyword>
<feature type="binding site" evidence="7">
    <location>
        <position position="80"/>
    </location>
    <ligand>
        <name>substrate</name>
    </ligand>
</feature>
<dbReference type="GO" id="GO:0005524">
    <property type="term" value="F:ATP binding"/>
    <property type="evidence" value="ECO:0007669"/>
    <property type="project" value="UniProtKB-UniRule"/>
</dbReference>
<comment type="subcellular location">
    <subcellularLocation>
        <location evidence="7">Cytoplasm</location>
    </subcellularLocation>
</comment>
<feature type="binding site" evidence="7">
    <location>
        <position position="142"/>
    </location>
    <ligand>
        <name>substrate</name>
    </ligand>
</feature>
<evidence type="ECO:0000313" key="9">
    <source>
        <dbReference type="Proteomes" id="UP000535020"/>
    </source>
</evidence>
<keyword evidence="5 7" id="KW-0067">ATP-binding</keyword>
<dbReference type="GO" id="GO:0004765">
    <property type="term" value="F:shikimate kinase activity"/>
    <property type="evidence" value="ECO:0007669"/>
    <property type="project" value="UniProtKB-UniRule"/>
</dbReference>
<evidence type="ECO:0000256" key="1">
    <source>
        <dbReference type="ARBA" id="ARBA00022605"/>
    </source>
</evidence>
<feature type="binding site" evidence="7">
    <location>
        <begin position="11"/>
        <end position="16"/>
    </location>
    <ligand>
        <name>ATP</name>
        <dbReference type="ChEBI" id="CHEBI:30616"/>
    </ligand>
</feature>
<gene>
    <name evidence="7" type="primary">aroK</name>
    <name evidence="8" type="ORF">HZF10_17335</name>
</gene>
<keyword evidence="7" id="KW-0963">Cytoplasm</keyword>
<dbReference type="GO" id="GO:0009423">
    <property type="term" value="P:chorismate biosynthetic process"/>
    <property type="evidence" value="ECO:0007669"/>
    <property type="project" value="UniProtKB-UniRule"/>
</dbReference>
<dbReference type="InterPro" id="IPR000623">
    <property type="entry name" value="Shikimate_kinase/TSH1"/>
</dbReference>
<dbReference type="Proteomes" id="UP000535020">
    <property type="component" value="Unassembled WGS sequence"/>
</dbReference>
<name>A0A7Y8Y5C2_9FLAO</name>
<dbReference type="RefSeq" id="WP_176007505.1">
    <property type="nucleotide sequence ID" value="NZ_JABWMI010000022.1"/>
</dbReference>
<keyword evidence="2 7" id="KW-0808">Transferase</keyword>
<proteinExistence type="inferred from homology"/>
<dbReference type="EC" id="2.7.1.71" evidence="7"/>
<comment type="catalytic activity">
    <reaction evidence="7">
        <text>shikimate + ATP = 3-phosphoshikimate + ADP + H(+)</text>
        <dbReference type="Rhea" id="RHEA:13121"/>
        <dbReference type="ChEBI" id="CHEBI:15378"/>
        <dbReference type="ChEBI" id="CHEBI:30616"/>
        <dbReference type="ChEBI" id="CHEBI:36208"/>
        <dbReference type="ChEBI" id="CHEBI:145989"/>
        <dbReference type="ChEBI" id="CHEBI:456216"/>
        <dbReference type="EC" id="2.7.1.71"/>
    </reaction>
</comment>
<dbReference type="PANTHER" id="PTHR21087">
    <property type="entry name" value="SHIKIMATE KINASE"/>
    <property type="match status" value="1"/>
</dbReference>
<keyword evidence="7" id="KW-0460">Magnesium</keyword>
<dbReference type="GO" id="GO:0005829">
    <property type="term" value="C:cytosol"/>
    <property type="evidence" value="ECO:0007669"/>
    <property type="project" value="TreeGrafter"/>
</dbReference>
<dbReference type="PRINTS" id="PR01100">
    <property type="entry name" value="SHIKIMTKNASE"/>
</dbReference>
<keyword evidence="7" id="KW-0479">Metal-binding</keyword>
<dbReference type="EMBL" id="JACBJI010000010">
    <property type="protein sequence ID" value="NYA72697.1"/>
    <property type="molecule type" value="Genomic_DNA"/>
</dbReference>
<keyword evidence="4 7" id="KW-0418">Kinase</keyword>
<dbReference type="PANTHER" id="PTHR21087:SF16">
    <property type="entry name" value="SHIKIMATE KINASE 1, CHLOROPLASTIC"/>
    <property type="match status" value="1"/>
</dbReference>
<feature type="binding site" evidence="7">
    <location>
        <position position="33"/>
    </location>
    <ligand>
        <name>substrate</name>
    </ligand>
</feature>
<organism evidence="8 9">
    <name type="scientific">Flavobacterium agri</name>
    <dbReference type="NCBI Taxonomy" id="2743471"/>
    <lineage>
        <taxon>Bacteria</taxon>
        <taxon>Pseudomonadati</taxon>
        <taxon>Bacteroidota</taxon>
        <taxon>Flavobacteriia</taxon>
        <taxon>Flavobacteriales</taxon>
        <taxon>Flavobacteriaceae</taxon>
        <taxon>Flavobacterium</taxon>
    </lineage>
</organism>
<sequence>MKKVLLCGYMGCGKSTVAQILSHKTDLPQFDLDDLIEKNEGMSIPEIFEKNGEVYFRKLEHRLFTQLMGSPDDFILALGGGTPAYANNHLLMNGEGVTSFFLRASIETLHDRLIDENENRPLVAGKASDELKEHIAKHLFDRNYYYNQATYTVVVDGKSAEQVADEILEKLA</sequence>
<dbReference type="Pfam" id="PF01202">
    <property type="entry name" value="SKI"/>
    <property type="match status" value="1"/>
</dbReference>
<evidence type="ECO:0000256" key="7">
    <source>
        <dbReference type="HAMAP-Rule" id="MF_00109"/>
    </source>
</evidence>
<feature type="binding site" evidence="7">
    <location>
        <position position="15"/>
    </location>
    <ligand>
        <name>Mg(2+)</name>
        <dbReference type="ChEBI" id="CHEBI:18420"/>
    </ligand>
</feature>
<comment type="subunit">
    <text evidence="7">Monomer.</text>
</comment>
<comment type="cofactor">
    <cofactor evidence="7">
        <name>Mg(2+)</name>
        <dbReference type="ChEBI" id="CHEBI:18420"/>
    </cofactor>
    <text evidence="7">Binds 1 Mg(2+) ion per subunit.</text>
</comment>
<comment type="pathway">
    <text evidence="7">Metabolic intermediate biosynthesis; chorismate biosynthesis; chorismate from D-erythrose 4-phosphate and phosphoenolpyruvate: step 5/7.</text>
</comment>
<evidence type="ECO:0000256" key="2">
    <source>
        <dbReference type="ARBA" id="ARBA00022679"/>
    </source>
</evidence>
<reference evidence="8 9" key="1">
    <citation type="submission" date="2020-07" db="EMBL/GenBank/DDBJ databases">
        <authorList>
            <person name="Sun Q."/>
        </authorList>
    </citation>
    <scope>NUCLEOTIDE SEQUENCE [LARGE SCALE GENOMIC DNA]</scope>
    <source>
        <strain evidence="8 9">MAH-1</strain>
    </source>
</reference>
<evidence type="ECO:0000256" key="4">
    <source>
        <dbReference type="ARBA" id="ARBA00022777"/>
    </source>
</evidence>
<comment type="caution">
    <text evidence="7">Lacks conserved residue(s) required for the propagation of feature annotation.</text>
</comment>
<dbReference type="GO" id="GO:0008652">
    <property type="term" value="P:amino acid biosynthetic process"/>
    <property type="evidence" value="ECO:0007669"/>
    <property type="project" value="UniProtKB-KW"/>
</dbReference>